<comment type="catalytic activity">
    <reaction evidence="21">
        <text>DNA(n) + a 2'-deoxyribonucleoside 5'-triphosphate = DNA(n+1) + diphosphate</text>
        <dbReference type="Rhea" id="RHEA:22508"/>
        <dbReference type="Rhea" id="RHEA-COMP:17339"/>
        <dbReference type="Rhea" id="RHEA-COMP:17340"/>
        <dbReference type="ChEBI" id="CHEBI:33019"/>
        <dbReference type="ChEBI" id="CHEBI:61560"/>
        <dbReference type="ChEBI" id="CHEBI:173112"/>
        <dbReference type="EC" id="2.7.7.7"/>
    </reaction>
</comment>
<dbReference type="PANTHER" id="PTHR36928">
    <property type="entry name" value="PHOSPHATASE YCDX-RELATED"/>
    <property type="match status" value="1"/>
</dbReference>
<keyword evidence="13" id="KW-0239">DNA-directed DNA polymerase</keyword>
<keyword evidence="25" id="KW-0540">Nuclease</keyword>
<keyword evidence="8" id="KW-0808">Transferase</keyword>
<dbReference type="InterPro" id="IPR050243">
    <property type="entry name" value="PHP_phosphatase"/>
</dbReference>
<dbReference type="EC" id="4.2.99.18" evidence="4"/>
<evidence type="ECO:0000256" key="17">
    <source>
        <dbReference type="ARBA" id="ARBA00035726"/>
    </source>
</evidence>
<keyword evidence="9" id="KW-0548">Nucleotidyltransferase</keyword>
<comment type="subcellular location">
    <subcellularLocation>
        <location evidence="2">Cytoplasm</location>
    </subcellularLocation>
</comment>
<keyword evidence="25" id="KW-0378">Hydrolase</keyword>
<evidence type="ECO:0000256" key="4">
    <source>
        <dbReference type="ARBA" id="ARBA00012720"/>
    </source>
</evidence>
<evidence type="ECO:0000256" key="10">
    <source>
        <dbReference type="ARBA" id="ARBA00022705"/>
    </source>
</evidence>
<evidence type="ECO:0000256" key="19">
    <source>
        <dbReference type="ARBA" id="ARBA00044678"/>
    </source>
</evidence>
<dbReference type="Pfam" id="PF14716">
    <property type="entry name" value="HHH_8"/>
    <property type="match status" value="1"/>
</dbReference>
<protein>
    <recommendedName>
        <fullName evidence="5">DNA polymerase beta</fullName>
        <ecNumber evidence="3">2.7.7.7</ecNumber>
        <ecNumber evidence="4">4.2.99.18</ecNumber>
    </recommendedName>
    <alternativeName>
        <fullName evidence="16">5'-deoxyribose-phosphate lyase</fullName>
    </alternativeName>
    <alternativeName>
        <fullName evidence="17">AP lyase</fullName>
    </alternativeName>
</protein>
<dbReference type="GO" id="GO:0042578">
    <property type="term" value="F:phosphoric ester hydrolase activity"/>
    <property type="evidence" value="ECO:0007669"/>
    <property type="project" value="TreeGrafter"/>
</dbReference>
<keyword evidence="25" id="KW-0269">Exonuclease</keyword>
<dbReference type="InterPro" id="IPR016195">
    <property type="entry name" value="Pol/histidinol_Pase-like"/>
</dbReference>
<dbReference type="GO" id="GO:0140078">
    <property type="term" value="F:class I DNA-(apurinic or apyrimidinic site) endonuclease activity"/>
    <property type="evidence" value="ECO:0007669"/>
    <property type="project" value="UniProtKB-EC"/>
</dbReference>
<keyword evidence="6" id="KW-0488">Methylation</keyword>
<dbReference type="PRINTS" id="PR00870">
    <property type="entry name" value="DNAPOLXBETA"/>
</dbReference>
<dbReference type="PIRSF" id="PIRSF005047">
    <property type="entry name" value="UCP005047_YshC"/>
    <property type="match status" value="1"/>
</dbReference>
<dbReference type="SUPFAM" id="SSF47781">
    <property type="entry name" value="RuvA domain 2-like"/>
    <property type="match status" value="1"/>
</dbReference>
<accession>A0A1J5QFI1</accession>
<comment type="function">
    <text evidence="20">Repair polymerase that plays a key role in base-excision repair. During this process, the damaged base is excised by specific DNA glycosylases, the DNA backbone is nicked at the abasic site by an apurinic/apyrimidic (AP) endonuclease, and POLB removes 5'-deoxyribose-phosphate from the preincised AP site acting as a 5'-deoxyribose-phosphate lyase (5'-dRP lyase); through its DNA polymerase activity, it adds one nucleotide to the 3' end of the arising single-nucleotide gap. Conducts 'gap-filling' DNA synthesis in a stepwise distributive fashion rather than in a processive fashion as for other DNA polymerases. It is also able to cleave sugar-phosphate bonds 3' to an intact AP site, acting as an AP lyase.</text>
</comment>
<evidence type="ECO:0000259" key="24">
    <source>
        <dbReference type="SMART" id="SM00483"/>
    </source>
</evidence>
<dbReference type="GO" id="GO:0004527">
    <property type="term" value="F:exonuclease activity"/>
    <property type="evidence" value="ECO:0007669"/>
    <property type="project" value="UniProtKB-KW"/>
</dbReference>
<dbReference type="PANTHER" id="PTHR36928:SF1">
    <property type="entry name" value="PHOSPHATASE YCDX-RELATED"/>
    <property type="match status" value="1"/>
</dbReference>
<dbReference type="InterPro" id="IPR002054">
    <property type="entry name" value="DNA-dir_DNA_pol_X"/>
</dbReference>
<dbReference type="SUPFAM" id="SSF47802">
    <property type="entry name" value="DNA polymerase beta, N-terminal domain-like"/>
    <property type="match status" value="1"/>
</dbReference>
<dbReference type="SMART" id="SM00483">
    <property type="entry name" value="POLXc"/>
    <property type="match status" value="1"/>
</dbReference>
<comment type="cofactor">
    <cofactor evidence="1">
        <name>Mg(2+)</name>
        <dbReference type="ChEBI" id="CHEBI:18420"/>
    </cofactor>
</comment>
<evidence type="ECO:0000256" key="7">
    <source>
        <dbReference type="ARBA" id="ARBA00022634"/>
    </source>
</evidence>
<dbReference type="InterPro" id="IPR027421">
    <property type="entry name" value="DNA_pol_lamdba_lyase_dom_sf"/>
</dbReference>
<comment type="catalytic activity">
    <reaction evidence="18">
        <text>2'-deoxyribonucleotide-(2'-deoxyribose 5'-phosphate)-2'-deoxyribonucleotide-DNA = a 3'-end 2'-deoxyribonucleotide-(2,3-dehydro-2,3-deoxyribose 5'-phosphate)-DNA + a 5'-end 5'-phospho-2'-deoxyribonucleoside-DNA + H(+)</text>
        <dbReference type="Rhea" id="RHEA:66592"/>
        <dbReference type="Rhea" id="RHEA-COMP:13180"/>
        <dbReference type="Rhea" id="RHEA-COMP:16897"/>
        <dbReference type="Rhea" id="RHEA-COMP:17067"/>
        <dbReference type="ChEBI" id="CHEBI:15378"/>
        <dbReference type="ChEBI" id="CHEBI:136412"/>
        <dbReference type="ChEBI" id="CHEBI:157695"/>
        <dbReference type="ChEBI" id="CHEBI:167181"/>
        <dbReference type="EC" id="4.2.99.18"/>
    </reaction>
</comment>
<dbReference type="InterPro" id="IPR003583">
    <property type="entry name" value="Hlx-hairpin-Hlx_DNA-bd_motif"/>
</dbReference>
<evidence type="ECO:0000313" key="25">
    <source>
        <dbReference type="EMBL" id="OIQ81978.1"/>
    </source>
</evidence>
<gene>
    <name evidence="25" type="primary">polX_4</name>
    <name evidence="25" type="ORF">GALL_362530</name>
</gene>
<dbReference type="SMART" id="SM00481">
    <property type="entry name" value="POLIIIAc"/>
    <property type="match status" value="1"/>
</dbReference>
<keyword evidence="12" id="KW-0832">Ubl conjugation</keyword>
<dbReference type="CDD" id="cd07436">
    <property type="entry name" value="PHP_PolX"/>
    <property type="match status" value="1"/>
</dbReference>
<evidence type="ECO:0000256" key="16">
    <source>
        <dbReference type="ARBA" id="ARBA00035717"/>
    </source>
</evidence>
<dbReference type="InterPro" id="IPR022311">
    <property type="entry name" value="PolX-like"/>
</dbReference>
<dbReference type="GO" id="GO:0008270">
    <property type="term" value="F:zinc ion binding"/>
    <property type="evidence" value="ECO:0007669"/>
    <property type="project" value="TreeGrafter"/>
</dbReference>
<dbReference type="InterPro" id="IPR037160">
    <property type="entry name" value="DNA_Pol_thumb_sf"/>
</dbReference>
<dbReference type="Pfam" id="PF02811">
    <property type="entry name" value="PHP"/>
    <property type="match status" value="1"/>
</dbReference>
<dbReference type="Gene3D" id="1.10.150.110">
    <property type="entry name" value="DNA polymerase beta, N-terminal domain-like"/>
    <property type="match status" value="1"/>
</dbReference>
<keyword evidence="10" id="KW-0235">DNA replication</keyword>
<organism evidence="25">
    <name type="scientific">mine drainage metagenome</name>
    <dbReference type="NCBI Taxonomy" id="410659"/>
    <lineage>
        <taxon>unclassified sequences</taxon>
        <taxon>metagenomes</taxon>
        <taxon>ecological metagenomes</taxon>
    </lineage>
</organism>
<evidence type="ECO:0000259" key="23">
    <source>
        <dbReference type="SMART" id="SM00481"/>
    </source>
</evidence>
<dbReference type="EC" id="2.7.7.7" evidence="3"/>
<evidence type="ECO:0000256" key="5">
    <source>
        <dbReference type="ARBA" id="ARBA00020020"/>
    </source>
</evidence>
<feature type="domain" description="Polymerase/histidinol phosphatase N-terminal" evidence="23">
    <location>
        <begin position="340"/>
        <end position="419"/>
    </location>
</feature>
<evidence type="ECO:0000256" key="9">
    <source>
        <dbReference type="ARBA" id="ARBA00022695"/>
    </source>
</evidence>
<dbReference type="GO" id="GO:0003677">
    <property type="term" value="F:DNA binding"/>
    <property type="evidence" value="ECO:0007669"/>
    <property type="project" value="InterPro"/>
</dbReference>
<dbReference type="SUPFAM" id="SSF81301">
    <property type="entry name" value="Nucleotidyltransferase"/>
    <property type="match status" value="1"/>
</dbReference>
<evidence type="ECO:0000256" key="2">
    <source>
        <dbReference type="ARBA" id="ARBA00004496"/>
    </source>
</evidence>
<dbReference type="GO" id="GO:0006281">
    <property type="term" value="P:DNA repair"/>
    <property type="evidence" value="ECO:0007669"/>
    <property type="project" value="UniProtKB-KW"/>
</dbReference>
<evidence type="ECO:0000256" key="20">
    <source>
        <dbReference type="ARBA" id="ARBA00045548"/>
    </source>
</evidence>
<evidence type="ECO:0000256" key="13">
    <source>
        <dbReference type="ARBA" id="ARBA00022932"/>
    </source>
</evidence>
<dbReference type="Pfam" id="PF14520">
    <property type="entry name" value="HHH_5"/>
    <property type="match status" value="1"/>
</dbReference>
<evidence type="ECO:0000259" key="22">
    <source>
        <dbReference type="SMART" id="SM00278"/>
    </source>
</evidence>
<evidence type="ECO:0000256" key="1">
    <source>
        <dbReference type="ARBA" id="ARBA00001946"/>
    </source>
</evidence>
<feature type="domain" description="Helix-hairpin-helix DNA-binding motif class 1" evidence="22">
    <location>
        <begin position="54"/>
        <end position="73"/>
    </location>
</feature>
<dbReference type="InterPro" id="IPR002008">
    <property type="entry name" value="DNA_pol_X_beta-like"/>
</dbReference>
<dbReference type="Gene3D" id="3.20.20.140">
    <property type="entry name" value="Metal-dependent hydrolases"/>
    <property type="match status" value="1"/>
</dbReference>
<dbReference type="Gene3D" id="3.30.460.10">
    <property type="entry name" value="Beta Polymerase, domain 2"/>
    <property type="match status" value="1"/>
</dbReference>
<dbReference type="Pfam" id="PF14791">
    <property type="entry name" value="DNA_pol_B_thumb"/>
    <property type="match status" value="1"/>
</dbReference>
<dbReference type="Gene3D" id="1.10.150.20">
    <property type="entry name" value="5' to 3' exonuclease, C-terminal subdomain"/>
    <property type="match status" value="1"/>
</dbReference>
<proteinExistence type="predicted"/>
<evidence type="ECO:0000256" key="14">
    <source>
        <dbReference type="ARBA" id="ARBA00023053"/>
    </source>
</evidence>
<evidence type="ECO:0000256" key="18">
    <source>
        <dbReference type="ARBA" id="ARBA00044632"/>
    </source>
</evidence>
<dbReference type="InterPro" id="IPR043519">
    <property type="entry name" value="NT_sf"/>
</dbReference>
<evidence type="ECO:0000256" key="6">
    <source>
        <dbReference type="ARBA" id="ARBA00022481"/>
    </source>
</evidence>
<feature type="domain" description="Helix-hairpin-helix DNA-binding motif class 1" evidence="22">
    <location>
        <begin position="94"/>
        <end position="113"/>
    </location>
</feature>
<dbReference type="EMBL" id="MLJW01000859">
    <property type="protein sequence ID" value="OIQ81978.1"/>
    <property type="molecule type" value="Genomic_DNA"/>
</dbReference>
<dbReference type="GO" id="GO:0005829">
    <property type="term" value="C:cytosol"/>
    <property type="evidence" value="ECO:0007669"/>
    <property type="project" value="TreeGrafter"/>
</dbReference>
<dbReference type="InterPro" id="IPR010994">
    <property type="entry name" value="RuvA_2-like"/>
</dbReference>
<feature type="domain" description="Helix-hairpin-helix DNA-binding motif class 1" evidence="22">
    <location>
        <begin position="129"/>
        <end position="148"/>
    </location>
</feature>
<reference evidence="25" key="1">
    <citation type="submission" date="2016-10" db="EMBL/GenBank/DDBJ databases">
        <title>Sequence of Gallionella enrichment culture.</title>
        <authorList>
            <person name="Poehlein A."/>
            <person name="Muehling M."/>
            <person name="Daniel R."/>
        </authorList>
    </citation>
    <scope>NUCLEOTIDE SEQUENCE</scope>
</reference>
<dbReference type="InterPro" id="IPR004013">
    <property type="entry name" value="PHP_dom"/>
</dbReference>
<comment type="caution">
    <text evidence="25">The sequence shown here is derived from an EMBL/GenBank/DDBJ whole genome shotgun (WGS) entry which is preliminary data.</text>
</comment>
<keyword evidence="14" id="KW-0915">Sodium</keyword>
<dbReference type="InterPro" id="IPR047967">
    <property type="entry name" value="PolX_PHP"/>
</dbReference>
<evidence type="ECO:0000256" key="3">
    <source>
        <dbReference type="ARBA" id="ARBA00012417"/>
    </source>
</evidence>
<dbReference type="InterPro" id="IPR010996">
    <property type="entry name" value="HHH_MUS81"/>
</dbReference>
<evidence type="ECO:0000256" key="15">
    <source>
        <dbReference type="ARBA" id="ARBA00023204"/>
    </source>
</evidence>
<dbReference type="InterPro" id="IPR029398">
    <property type="entry name" value="PolB_thumb"/>
</dbReference>
<evidence type="ECO:0000256" key="11">
    <source>
        <dbReference type="ARBA" id="ARBA00022763"/>
    </source>
</evidence>
<evidence type="ECO:0000256" key="8">
    <source>
        <dbReference type="ARBA" id="ARBA00022679"/>
    </source>
</evidence>
<dbReference type="SUPFAM" id="SSF89550">
    <property type="entry name" value="PHP domain-like"/>
    <property type="match status" value="1"/>
</dbReference>
<dbReference type="AlphaFoldDB" id="A0A1J5QFI1"/>
<dbReference type="Gene3D" id="3.30.210.10">
    <property type="entry name" value="DNA polymerase, thumb domain"/>
    <property type="match status" value="1"/>
</dbReference>
<evidence type="ECO:0000256" key="12">
    <source>
        <dbReference type="ARBA" id="ARBA00022843"/>
    </source>
</evidence>
<dbReference type="SMART" id="SM00278">
    <property type="entry name" value="HhH1"/>
    <property type="match status" value="3"/>
</dbReference>
<dbReference type="NCBIfam" id="NF006375">
    <property type="entry name" value="PRK08609.1"/>
    <property type="match status" value="1"/>
</dbReference>
<keyword evidence="15" id="KW-0234">DNA repair</keyword>
<feature type="domain" description="DNA-directed DNA polymerase X" evidence="24">
    <location>
        <begin position="3"/>
        <end position="316"/>
    </location>
</feature>
<dbReference type="CDD" id="cd00141">
    <property type="entry name" value="NT_POLXc"/>
    <property type="match status" value="1"/>
</dbReference>
<keyword evidence="11" id="KW-0227">DNA damage</keyword>
<dbReference type="GO" id="GO:0003887">
    <property type="term" value="F:DNA-directed DNA polymerase activity"/>
    <property type="evidence" value="ECO:0007669"/>
    <property type="project" value="UniProtKB-KW"/>
</dbReference>
<comment type="catalytic activity">
    <reaction evidence="19">
        <text>a 5'-end 2'-deoxyribose-2'-deoxyribonucleotide-DNA = (2E,4S)-4-hydroxypenten-2-al-5-phosphate + a 5'-end 5'-phospho-2'-deoxyribonucleoside-DNA + H(+)</text>
        <dbReference type="Rhea" id="RHEA:76255"/>
        <dbReference type="Rhea" id="RHEA-COMP:13180"/>
        <dbReference type="Rhea" id="RHEA-COMP:18657"/>
        <dbReference type="ChEBI" id="CHEBI:15378"/>
        <dbReference type="ChEBI" id="CHEBI:136412"/>
        <dbReference type="ChEBI" id="CHEBI:195194"/>
        <dbReference type="ChEBI" id="CHEBI:195195"/>
    </reaction>
</comment>
<sequence length="574" mass="63539">MPIHNADIAAAFTEMADLLEIEQANPFRIRAYRNAARIVGELGREVRTMVERSENLTSLPGIGDDLAAKMREIVQSGTCSALERLRAELPPAITELLHLPGLGPKRVRTLWHELDVQTLEQLARAARDGRISKLPGFGEKTEANILQAVEAHLSKAHRIKLATAAQYADSLVAWLAGARGVVRVELAGSFRRMRETVGDLDILVTASADSDVTQRFVGYDEVAEVLSQGPTRASVVLKCGLQVDLRVAEEAAHGAALCYFTGSKAHNIALRRIALERGFKLNEYGVFRGSERIAGDSEESVYRALGLPWIAPELREDRGEIAAARAGRMPRLVRLEDLRGDLHAHTVASDGRDSLEAMAFAARAIGLDYLAITEHSRRLAMAHGLDPRRLAEQCEGIDRLNESLKGIVLLKGIEVDILEDGSLDLPDASLARLDLVIGAVHSRFDLPRAKQTERILRAMDNRFFTLLAHPTGRIIETREPYDVDMLRLIRHAGQRGCYLELNAHPERLDLLDTNCRMAKEEGVLVAINSDAHSREDFSNLRFGIGQARRGWLEASDVLNTRPLPELRRLLAKAR</sequence>
<dbReference type="InterPro" id="IPR003141">
    <property type="entry name" value="Pol/His_phosphatase_N"/>
</dbReference>
<name>A0A1J5QFI1_9ZZZZ</name>
<evidence type="ECO:0000256" key="21">
    <source>
        <dbReference type="ARBA" id="ARBA00049244"/>
    </source>
</evidence>
<keyword evidence="7" id="KW-0237">DNA synthesis</keyword>